<dbReference type="Proteomes" id="UP001145114">
    <property type="component" value="Unassembled WGS sequence"/>
</dbReference>
<keyword evidence="2" id="KW-1185">Reference proteome</keyword>
<feature type="non-terminal residue" evidence="1">
    <location>
        <position position="1"/>
    </location>
</feature>
<organism evidence="1 2">
    <name type="scientific">Spiromyces aspiralis</name>
    <dbReference type="NCBI Taxonomy" id="68401"/>
    <lineage>
        <taxon>Eukaryota</taxon>
        <taxon>Fungi</taxon>
        <taxon>Fungi incertae sedis</taxon>
        <taxon>Zoopagomycota</taxon>
        <taxon>Kickxellomycotina</taxon>
        <taxon>Kickxellomycetes</taxon>
        <taxon>Kickxellales</taxon>
        <taxon>Kickxellaceae</taxon>
        <taxon>Spiromyces</taxon>
    </lineage>
</organism>
<feature type="non-terminal residue" evidence="1">
    <location>
        <position position="78"/>
    </location>
</feature>
<reference evidence="1" key="1">
    <citation type="submission" date="2022-06" db="EMBL/GenBank/DDBJ databases">
        <title>Phylogenomic reconstructions and comparative analyses of Kickxellomycotina fungi.</title>
        <authorList>
            <person name="Reynolds N.K."/>
            <person name="Stajich J.E."/>
            <person name="Barry K."/>
            <person name="Grigoriev I.V."/>
            <person name="Crous P."/>
            <person name="Smith M.E."/>
        </authorList>
    </citation>
    <scope>NUCLEOTIDE SEQUENCE</scope>
    <source>
        <strain evidence="1">RSA 2271</strain>
    </source>
</reference>
<accession>A0ACC1HNF7</accession>
<name>A0ACC1HNF7_9FUNG</name>
<protein>
    <submittedName>
        <fullName evidence="1">Uncharacterized protein</fullName>
    </submittedName>
</protein>
<dbReference type="EMBL" id="JAMZIH010003652">
    <property type="protein sequence ID" value="KAJ1676688.1"/>
    <property type="molecule type" value="Genomic_DNA"/>
</dbReference>
<gene>
    <name evidence="1" type="ORF">EV182_007683</name>
</gene>
<sequence>EPPPLSPSSSSNTHGKLYQYDIHVTGCLGPEGSQQPGRVLVRIKGDKEEDFTVVEDSEYTELDTPAPVATPKSIPLGD</sequence>
<evidence type="ECO:0000313" key="2">
    <source>
        <dbReference type="Proteomes" id="UP001145114"/>
    </source>
</evidence>
<evidence type="ECO:0000313" key="1">
    <source>
        <dbReference type="EMBL" id="KAJ1676688.1"/>
    </source>
</evidence>
<proteinExistence type="predicted"/>
<comment type="caution">
    <text evidence="1">The sequence shown here is derived from an EMBL/GenBank/DDBJ whole genome shotgun (WGS) entry which is preliminary data.</text>
</comment>